<dbReference type="Proteomes" id="UP000479710">
    <property type="component" value="Unassembled WGS sequence"/>
</dbReference>
<feature type="region of interest" description="Disordered" evidence="1">
    <location>
        <begin position="26"/>
        <end position="68"/>
    </location>
</feature>
<name>A0A6G1EDN1_9ORYZ</name>
<dbReference type="EMBL" id="SPHZ02000003">
    <property type="protein sequence ID" value="KAF0922849.1"/>
    <property type="molecule type" value="Genomic_DNA"/>
</dbReference>
<reference evidence="2 3" key="1">
    <citation type="submission" date="2019-11" db="EMBL/GenBank/DDBJ databases">
        <title>Whole genome sequence of Oryza granulata.</title>
        <authorList>
            <person name="Li W."/>
        </authorList>
    </citation>
    <scope>NUCLEOTIDE SEQUENCE [LARGE SCALE GENOMIC DNA]</scope>
    <source>
        <strain evidence="3">cv. Menghai</strain>
        <tissue evidence="2">Leaf</tissue>
    </source>
</reference>
<dbReference type="AlphaFoldDB" id="A0A6G1EDN1"/>
<organism evidence="2 3">
    <name type="scientific">Oryza meyeriana var. granulata</name>
    <dbReference type="NCBI Taxonomy" id="110450"/>
    <lineage>
        <taxon>Eukaryota</taxon>
        <taxon>Viridiplantae</taxon>
        <taxon>Streptophyta</taxon>
        <taxon>Embryophyta</taxon>
        <taxon>Tracheophyta</taxon>
        <taxon>Spermatophyta</taxon>
        <taxon>Magnoliopsida</taxon>
        <taxon>Liliopsida</taxon>
        <taxon>Poales</taxon>
        <taxon>Poaceae</taxon>
        <taxon>BOP clade</taxon>
        <taxon>Oryzoideae</taxon>
        <taxon>Oryzeae</taxon>
        <taxon>Oryzinae</taxon>
        <taxon>Oryza</taxon>
        <taxon>Oryza meyeriana</taxon>
    </lineage>
</organism>
<accession>A0A6G1EDN1</accession>
<evidence type="ECO:0000256" key="1">
    <source>
        <dbReference type="SAM" id="MobiDB-lite"/>
    </source>
</evidence>
<comment type="caution">
    <text evidence="2">The sequence shown here is derived from an EMBL/GenBank/DDBJ whole genome shotgun (WGS) entry which is preliminary data.</text>
</comment>
<evidence type="ECO:0000313" key="2">
    <source>
        <dbReference type="EMBL" id="KAF0922849.1"/>
    </source>
</evidence>
<gene>
    <name evidence="2" type="ORF">E2562_002099</name>
</gene>
<proteinExistence type="predicted"/>
<keyword evidence="3" id="KW-1185">Reference proteome</keyword>
<evidence type="ECO:0000313" key="3">
    <source>
        <dbReference type="Proteomes" id="UP000479710"/>
    </source>
</evidence>
<protein>
    <submittedName>
        <fullName evidence="2">Uncharacterized protein</fullName>
    </submittedName>
</protein>
<sequence length="151" mass="16072">MPRHRAQSPATAVPVHTARNRVAHALGESGAGRLDPLGTAAPDATSLYSTAGHRRGGGGRPCPRPPWDPVRLVPQDTATPVHGECVVTNSTLRLGVACLLRAATLSRTRLSSSFCCYDLAGLFTRALQFTLPVRRSLIARLPFITEGSPLQ</sequence>